<protein>
    <recommendedName>
        <fullName evidence="3">DUF3606 domain-containing protein</fullName>
    </recommendedName>
</protein>
<dbReference type="Proteomes" id="UP000283817">
    <property type="component" value="Unassembled WGS sequence"/>
</dbReference>
<reference evidence="1 2" key="1">
    <citation type="submission" date="2019-01" db="EMBL/GenBank/DDBJ databases">
        <title>RHIZO-ID as a novel technology for direct rhizobia identification.</title>
        <authorList>
            <person name="De Meyer S.E."/>
        </authorList>
    </citation>
    <scope>NUCLEOTIDE SEQUENCE [LARGE SCALE GENOMIC DNA]</scope>
    <source>
        <strain evidence="1 2">WSM448</strain>
    </source>
</reference>
<name>A0A444I799_RHILE</name>
<dbReference type="EMBL" id="SBHX01000018">
    <property type="protein sequence ID" value="RWX34092.1"/>
    <property type="molecule type" value="Genomic_DNA"/>
</dbReference>
<proteinExistence type="predicted"/>
<organism evidence="1 2">
    <name type="scientific">Rhizobium leguminosarum</name>
    <dbReference type="NCBI Taxonomy" id="384"/>
    <lineage>
        <taxon>Bacteria</taxon>
        <taxon>Pseudomonadati</taxon>
        <taxon>Pseudomonadota</taxon>
        <taxon>Alphaproteobacteria</taxon>
        <taxon>Hyphomicrobiales</taxon>
        <taxon>Rhizobiaceae</taxon>
        <taxon>Rhizobium/Agrobacterium group</taxon>
        <taxon>Rhizobium</taxon>
    </lineage>
</organism>
<sequence length="69" mass="7915">MKYPTPTDEYSNAALCRHYGLAPGEAERLMTRFGRSKEELDRLLAARGRTPRHRKRELAISEVRAPFGI</sequence>
<gene>
    <name evidence="1" type="ORF">EHI47_08040</name>
</gene>
<evidence type="ECO:0000313" key="1">
    <source>
        <dbReference type="EMBL" id="RWX34092.1"/>
    </source>
</evidence>
<comment type="caution">
    <text evidence="1">The sequence shown here is derived from an EMBL/GenBank/DDBJ whole genome shotgun (WGS) entry which is preliminary data.</text>
</comment>
<evidence type="ECO:0008006" key="3">
    <source>
        <dbReference type="Google" id="ProtNLM"/>
    </source>
</evidence>
<accession>A0A444I799</accession>
<evidence type="ECO:0000313" key="2">
    <source>
        <dbReference type="Proteomes" id="UP000283817"/>
    </source>
</evidence>
<dbReference type="AlphaFoldDB" id="A0A444I799"/>